<dbReference type="Gene3D" id="1.20.1440.100">
    <property type="entry name" value="SG protein - dephosphorylation function"/>
    <property type="match status" value="1"/>
</dbReference>
<proteinExistence type="predicted"/>
<dbReference type="NCBIfam" id="TIGR01490">
    <property type="entry name" value="HAD-SF-IB-hyp1"/>
    <property type="match status" value="1"/>
</dbReference>
<name>A0ABQ1I4J4_9ALTE</name>
<dbReference type="Proteomes" id="UP000651977">
    <property type="component" value="Unassembled WGS sequence"/>
</dbReference>
<keyword evidence="5" id="KW-1185">Reference proteome</keyword>
<dbReference type="Pfam" id="PF12710">
    <property type="entry name" value="HAD"/>
    <property type="match status" value="1"/>
</dbReference>
<evidence type="ECO:0000313" key="5">
    <source>
        <dbReference type="Proteomes" id="UP000651977"/>
    </source>
</evidence>
<sequence>MELHIFDLDETLINGDSGALWHRYLVEQGIVTEPDFLAQDAAMMQQYALGELALERYIEFSLAPLQYYSQQQVDDWVTEFVDNTISPIIYPAGQALIQQLQQQHQVIIISATVSFIVKQIAAKLSVKHYLGVDLVGQQGRYTPTIDGVASYQEGKVTRLQQWLQQQPISYSKLRFYSDSINDRPLLEHVDHAYVVNPCAKLRPLARKRQWPILSWDLN</sequence>
<dbReference type="PANTHER" id="PTHR43344">
    <property type="entry name" value="PHOSPHOSERINE PHOSPHATASE"/>
    <property type="match status" value="1"/>
</dbReference>
<organism evidence="4 5">
    <name type="scientific">Agarivorans gilvus</name>
    <dbReference type="NCBI Taxonomy" id="680279"/>
    <lineage>
        <taxon>Bacteria</taxon>
        <taxon>Pseudomonadati</taxon>
        <taxon>Pseudomonadota</taxon>
        <taxon>Gammaproteobacteria</taxon>
        <taxon>Alteromonadales</taxon>
        <taxon>Alteromonadaceae</taxon>
        <taxon>Agarivorans</taxon>
    </lineage>
</organism>
<dbReference type="RefSeq" id="WP_055734597.1">
    <property type="nucleotide sequence ID" value="NZ_BMDY01000021.1"/>
</dbReference>
<evidence type="ECO:0000256" key="3">
    <source>
        <dbReference type="ARBA" id="ARBA00022842"/>
    </source>
</evidence>
<keyword evidence="3" id="KW-0460">Magnesium</keyword>
<dbReference type="EMBL" id="BMDY01000021">
    <property type="protein sequence ID" value="GGB15646.1"/>
    <property type="molecule type" value="Genomic_DNA"/>
</dbReference>
<dbReference type="InterPro" id="IPR023214">
    <property type="entry name" value="HAD_sf"/>
</dbReference>
<keyword evidence="1" id="KW-0479">Metal-binding</keyword>
<evidence type="ECO:0000313" key="4">
    <source>
        <dbReference type="EMBL" id="GGB15646.1"/>
    </source>
</evidence>
<dbReference type="Gene3D" id="3.40.50.1000">
    <property type="entry name" value="HAD superfamily/HAD-like"/>
    <property type="match status" value="1"/>
</dbReference>
<dbReference type="SUPFAM" id="SSF56784">
    <property type="entry name" value="HAD-like"/>
    <property type="match status" value="1"/>
</dbReference>
<reference evidence="5" key="1">
    <citation type="journal article" date="2019" name="Int. J. Syst. Evol. Microbiol.">
        <title>The Global Catalogue of Microorganisms (GCM) 10K type strain sequencing project: providing services to taxonomists for standard genome sequencing and annotation.</title>
        <authorList>
            <consortium name="The Broad Institute Genomics Platform"/>
            <consortium name="The Broad Institute Genome Sequencing Center for Infectious Disease"/>
            <person name="Wu L."/>
            <person name="Ma J."/>
        </authorList>
    </citation>
    <scope>NUCLEOTIDE SEQUENCE [LARGE SCALE GENOMIC DNA]</scope>
    <source>
        <strain evidence="5">CGMCC 1.10131</strain>
    </source>
</reference>
<evidence type="ECO:0000256" key="1">
    <source>
        <dbReference type="ARBA" id="ARBA00022723"/>
    </source>
</evidence>
<dbReference type="PANTHER" id="PTHR43344:SF13">
    <property type="entry name" value="PHOSPHATASE RV3661-RELATED"/>
    <property type="match status" value="1"/>
</dbReference>
<keyword evidence="2" id="KW-0378">Hydrolase</keyword>
<accession>A0ABQ1I4J4</accession>
<gene>
    <name evidence="4" type="ORF">GCM10007414_31350</name>
</gene>
<evidence type="ECO:0000256" key="2">
    <source>
        <dbReference type="ARBA" id="ARBA00022801"/>
    </source>
</evidence>
<dbReference type="InterPro" id="IPR006385">
    <property type="entry name" value="HAD_hydro_SerB1"/>
</dbReference>
<dbReference type="CDD" id="cd02612">
    <property type="entry name" value="HAD_PGPPase"/>
    <property type="match status" value="1"/>
</dbReference>
<dbReference type="InterPro" id="IPR050582">
    <property type="entry name" value="HAD-like_SerB"/>
</dbReference>
<protein>
    <submittedName>
        <fullName evidence="4">Haloacid dehalogenase</fullName>
    </submittedName>
</protein>
<dbReference type="NCBIfam" id="TIGR01488">
    <property type="entry name" value="HAD-SF-IB"/>
    <property type="match status" value="1"/>
</dbReference>
<dbReference type="InterPro" id="IPR036412">
    <property type="entry name" value="HAD-like_sf"/>
</dbReference>
<comment type="caution">
    <text evidence="4">The sequence shown here is derived from an EMBL/GenBank/DDBJ whole genome shotgun (WGS) entry which is preliminary data.</text>
</comment>